<dbReference type="EMBL" id="QXFV01000367">
    <property type="protein sequence ID" value="KAE9039737.1"/>
    <property type="molecule type" value="Genomic_DNA"/>
</dbReference>
<evidence type="ECO:0000313" key="2">
    <source>
        <dbReference type="EMBL" id="KAE9039737.1"/>
    </source>
</evidence>
<evidence type="ECO:0000313" key="3">
    <source>
        <dbReference type="Proteomes" id="UP000429607"/>
    </source>
</evidence>
<sequence length="228" mass="25444">MLQWGPSGRSHCYSVDAADFASAANVADGTTGDGDVRASWNEIEEFDQLEMYLDARSIWSLATDKDIKAKAWSAVALALNAKHQQTLDKANISNRNTNLITHAISSTLLKKVAVDIEARLKHEGALELGDDGAKTERLWEQRRLACRWQQQQVLQNTVAEKWRLRQQNAARTRTWWIYDDGGDEMLQDSTSWGSKCRAPDPQAHGDRQEVPSDGSPLRPVTAGRTGEL</sequence>
<protein>
    <submittedName>
        <fullName evidence="2">Uncharacterized protein</fullName>
    </submittedName>
</protein>
<dbReference type="Proteomes" id="UP000429607">
    <property type="component" value="Unassembled WGS sequence"/>
</dbReference>
<organism evidence="2 3">
    <name type="scientific">Phytophthora rubi</name>
    <dbReference type="NCBI Taxonomy" id="129364"/>
    <lineage>
        <taxon>Eukaryota</taxon>
        <taxon>Sar</taxon>
        <taxon>Stramenopiles</taxon>
        <taxon>Oomycota</taxon>
        <taxon>Peronosporomycetes</taxon>
        <taxon>Peronosporales</taxon>
        <taxon>Peronosporaceae</taxon>
        <taxon>Phytophthora</taxon>
    </lineage>
</organism>
<reference evidence="2 3" key="1">
    <citation type="submission" date="2018-09" db="EMBL/GenBank/DDBJ databases">
        <title>Genomic investigation of the strawberry pathogen Phytophthora fragariae indicates pathogenicity is determined by transcriptional variation in three key races.</title>
        <authorList>
            <person name="Adams T.M."/>
            <person name="Armitage A.D."/>
            <person name="Sobczyk M.K."/>
            <person name="Bates H.J."/>
            <person name="Dunwell J.M."/>
            <person name="Nellist C.F."/>
            <person name="Harrison R.J."/>
        </authorList>
    </citation>
    <scope>NUCLEOTIDE SEQUENCE [LARGE SCALE GENOMIC DNA]</scope>
    <source>
        <strain evidence="2 3">SCRP249</strain>
    </source>
</reference>
<feature type="region of interest" description="Disordered" evidence="1">
    <location>
        <begin position="188"/>
        <end position="228"/>
    </location>
</feature>
<comment type="caution">
    <text evidence="2">The sequence shown here is derived from an EMBL/GenBank/DDBJ whole genome shotgun (WGS) entry which is preliminary data.</text>
</comment>
<accession>A0A6A3N2J2</accession>
<proteinExistence type="predicted"/>
<name>A0A6A3N2J2_9STRA</name>
<dbReference type="AlphaFoldDB" id="A0A6A3N2J2"/>
<evidence type="ECO:0000256" key="1">
    <source>
        <dbReference type="SAM" id="MobiDB-lite"/>
    </source>
</evidence>
<gene>
    <name evidence="2" type="ORF">PR001_g7391</name>
</gene>